<dbReference type="STRING" id="553973.CLOHYLEM_03912"/>
<dbReference type="Gene3D" id="3.30.390.50">
    <property type="entry name" value="CO dehydrogenase flavoprotein, C-terminal domain"/>
    <property type="match status" value="1"/>
</dbReference>
<reference evidence="5" key="2">
    <citation type="submission" date="2013-06" db="EMBL/GenBank/DDBJ databases">
        <title>Draft genome sequence of Clostridium hylemonae (DSM 15053).</title>
        <authorList>
            <person name="Sudarsanam P."/>
            <person name="Ley R."/>
            <person name="Guruge J."/>
            <person name="Turnbaugh P.J."/>
            <person name="Mahowald M."/>
            <person name="Liep D."/>
            <person name="Gordon J."/>
        </authorList>
    </citation>
    <scope>NUCLEOTIDE SEQUENCE</scope>
    <source>
        <strain evidence="5">DSM 15053</strain>
    </source>
</reference>
<dbReference type="SUPFAM" id="SSF56176">
    <property type="entry name" value="FAD-binding/transporter-associated domain-like"/>
    <property type="match status" value="1"/>
</dbReference>
<keyword evidence="2" id="KW-0274">FAD</keyword>
<evidence type="ECO:0000313" key="6">
    <source>
        <dbReference type="Proteomes" id="UP000004893"/>
    </source>
</evidence>
<dbReference type="InterPro" id="IPR036318">
    <property type="entry name" value="FAD-bd_PCMH-like_sf"/>
</dbReference>
<dbReference type="AlphaFoldDB" id="C0BVV7"/>
<dbReference type="InterPro" id="IPR002346">
    <property type="entry name" value="Mopterin_DH_FAD-bd"/>
</dbReference>
<evidence type="ECO:0000259" key="4">
    <source>
        <dbReference type="PROSITE" id="PS51387"/>
    </source>
</evidence>
<organism evidence="5 6">
    <name type="scientific">[Clostridium] hylemonae DSM 15053</name>
    <dbReference type="NCBI Taxonomy" id="553973"/>
    <lineage>
        <taxon>Bacteria</taxon>
        <taxon>Bacillati</taxon>
        <taxon>Bacillota</taxon>
        <taxon>Clostridia</taxon>
        <taxon>Lachnospirales</taxon>
        <taxon>Lachnospiraceae</taxon>
    </lineage>
</organism>
<dbReference type="GO" id="GO:0016491">
    <property type="term" value="F:oxidoreductase activity"/>
    <property type="evidence" value="ECO:0007669"/>
    <property type="project" value="UniProtKB-KW"/>
</dbReference>
<dbReference type="InterPro" id="IPR016169">
    <property type="entry name" value="FAD-bd_PCMH_sub2"/>
</dbReference>
<dbReference type="Proteomes" id="UP000004893">
    <property type="component" value="Unassembled WGS sequence"/>
</dbReference>
<protein>
    <submittedName>
        <fullName evidence="5">FAD binding domain in molybdopterin dehydrogenase</fullName>
    </submittedName>
</protein>
<dbReference type="InterPro" id="IPR005107">
    <property type="entry name" value="CO_DH_flav_C"/>
</dbReference>
<dbReference type="OrthoDB" id="9803647at2"/>
<dbReference type="GO" id="GO:0071949">
    <property type="term" value="F:FAD binding"/>
    <property type="evidence" value="ECO:0007669"/>
    <property type="project" value="InterPro"/>
</dbReference>
<dbReference type="InterPro" id="IPR016166">
    <property type="entry name" value="FAD-bd_PCMH"/>
</dbReference>
<dbReference type="SUPFAM" id="SSF55447">
    <property type="entry name" value="CO dehydrogenase flavoprotein C-terminal domain-like"/>
    <property type="match status" value="1"/>
</dbReference>
<comment type="caution">
    <text evidence="5">The sequence shown here is derived from an EMBL/GenBank/DDBJ whole genome shotgun (WGS) entry which is preliminary data.</text>
</comment>
<keyword evidence="6" id="KW-1185">Reference proteome</keyword>
<sequence>MFSVNQYVKAKSLKEAYELNQARNSRVMGGMMWMRLTNARVQTIIDLSGLGLDEIEETDHVFKIGAMCTLRTLEQHEGIREMYGGAVAEALRHIVGVQFRNQATVGGSIYGRYGFSDVLTCLLALDTFVELYNGGTIRLSEFVSHRPDNDILVSVIIRKRERKLRYASVRRTATDFPVLSCAVVTGLLHGEEYWYVSVGARPMRASLLEKAWKISGGTSEEQIAAYAKEAAAQFSYGSNMRGSAQYRRQLAEILIRRAVTSIVTEDEKE</sequence>
<evidence type="ECO:0000256" key="2">
    <source>
        <dbReference type="ARBA" id="ARBA00022827"/>
    </source>
</evidence>
<dbReference type="eggNOG" id="COG1319">
    <property type="taxonomic scope" value="Bacteria"/>
</dbReference>
<keyword evidence="3" id="KW-0560">Oxidoreductase</keyword>
<evidence type="ECO:0000313" key="5">
    <source>
        <dbReference type="EMBL" id="EEG75936.1"/>
    </source>
</evidence>
<dbReference type="PANTHER" id="PTHR42659">
    <property type="entry name" value="XANTHINE DEHYDROGENASE SUBUNIT C-RELATED"/>
    <property type="match status" value="1"/>
</dbReference>
<evidence type="ECO:0000256" key="3">
    <source>
        <dbReference type="ARBA" id="ARBA00023002"/>
    </source>
</evidence>
<dbReference type="RefSeq" id="WP_006441237.1">
    <property type="nucleotide sequence ID" value="NZ_CP036524.1"/>
</dbReference>
<dbReference type="PROSITE" id="PS51387">
    <property type="entry name" value="FAD_PCMH"/>
    <property type="match status" value="1"/>
</dbReference>
<dbReference type="Pfam" id="PF03450">
    <property type="entry name" value="CO_deh_flav_C"/>
    <property type="match status" value="1"/>
</dbReference>
<feature type="domain" description="FAD-binding PCMH-type" evidence="4">
    <location>
        <begin position="1"/>
        <end position="162"/>
    </location>
</feature>
<dbReference type="Gene3D" id="3.30.465.10">
    <property type="match status" value="1"/>
</dbReference>
<reference evidence="5" key="1">
    <citation type="submission" date="2009-02" db="EMBL/GenBank/DDBJ databases">
        <authorList>
            <person name="Fulton L."/>
            <person name="Clifton S."/>
            <person name="Fulton B."/>
            <person name="Xu J."/>
            <person name="Minx P."/>
            <person name="Pepin K.H."/>
            <person name="Johnson M."/>
            <person name="Bhonagiri V."/>
            <person name="Nash W.E."/>
            <person name="Mardis E.R."/>
            <person name="Wilson R.K."/>
        </authorList>
    </citation>
    <scope>NUCLEOTIDE SEQUENCE [LARGE SCALE GENOMIC DNA]</scope>
    <source>
        <strain evidence="5">DSM 15053</strain>
    </source>
</reference>
<name>C0BVV7_9FIRM</name>
<dbReference type="InterPro" id="IPR036683">
    <property type="entry name" value="CO_DH_flav_C_dom_sf"/>
</dbReference>
<dbReference type="SMART" id="SM01092">
    <property type="entry name" value="CO_deh_flav_C"/>
    <property type="match status" value="1"/>
</dbReference>
<dbReference type="Pfam" id="PF00941">
    <property type="entry name" value="FAD_binding_5"/>
    <property type="match status" value="1"/>
</dbReference>
<dbReference type="InterPro" id="IPR051312">
    <property type="entry name" value="Diverse_Substr_Oxidored"/>
</dbReference>
<dbReference type="PANTHER" id="PTHR42659:SF2">
    <property type="entry name" value="XANTHINE DEHYDROGENASE SUBUNIT C-RELATED"/>
    <property type="match status" value="1"/>
</dbReference>
<evidence type="ECO:0000256" key="1">
    <source>
        <dbReference type="ARBA" id="ARBA00022630"/>
    </source>
</evidence>
<accession>C0BVV7</accession>
<proteinExistence type="predicted"/>
<dbReference type="EMBL" id="ABYI02000001">
    <property type="protein sequence ID" value="EEG75936.1"/>
    <property type="molecule type" value="Genomic_DNA"/>
</dbReference>
<dbReference type="HOGENOM" id="CLU_073026_0_0_9"/>
<keyword evidence="1" id="KW-0285">Flavoprotein</keyword>
<gene>
    <name evidence="5" type="ORF">CLOHYLEM_03912</name>
</gene>